<reference evidence="5 6" key="1">
    <citation type="submission" date="2024-06" db="EMBL/GenBank/DDBJ databases">
        <authorList>
            <person name="Pan Q."/>
            <person name="Wen M."/>
            <person name="Jouanno E."/>
            <person name="Zahm M."/>
            <person name="Klopp C."/>
            <person name="Cabau C."/>
            <person name="Louis A."/>
            <person name="Berthelot C."/>
            <person name="Parey E."/>
            <person name="Roest Crollius H."/>
            <person name="Montfort J."/>
            <person name="Robinson-Rechavi M."/>
            <person name="Bouchez O."/>
            <person name="Lampietro C."/>
            <person name="Lopez Roques C."/>
            <person name="Donnadieu C."/>
            <person name="Postlethwait J."/>
            <person name="Bobe J."/>
            <person name="Verreycken H."/>
            <person name="Guiguen Y."/>
        </authorList>
    </citation>
    <scope>NUCLEOTIDE SEQUENCE [LARGE SCALE GENOMIC DNA]</scope>
    <source>
        <strain evidence="5">Up_M1</strain>
        <tissue evidence="5">Testis</tissue>
    </source>
</reference>
<feature type="coiled-coil region" evidence="2">
    <location>
        <begin position="178"/>
        <end position="242"/>
    </location>
</feature>
<keyword evidence="6" id="KW-1185">Reference proteome</keyword>
<comment type="caution">
    <text evidence="5">The sequence shown here is derived from an EMBL/GenBank/DDBJ whole genome shotgun (WGS) entry which is preliminary data.</text>
</comment>
<feature type="coiled-coil region" evidence="2">
    <location>
        <begin position="86"/>
        <end position="124"/>
    </location>
</feature>
<sequence length="549" mass="64493">MATAPVIQYGRRSGSSKKKHAVEEKKELQPPDLRNVTVLPKAEWLRIQGRLNHSNKYNESLNEASKQREAMHLQSKEVVKFWSNTIVGQRQKKLEAKKIREELEKEEKKQIDIEEAKYQEQMRKAAIEKAKILQYYETDRVKGFHSALLLTEVLKEREAQIELKQKKEETSKEVNTEIMTLMKRKEEAALELEQQKALQRKLDSQATAEKLKQQARENAMDREREMLEKKKEAEELQQLKELFLWEQDMQKKRKEDEKRNIMQTHMEHIANRDIIRAIEAQKQEMEEERRRLYAKAKQKMSKLRKDKEEEIYREVQVHREKIINKLTAQQEEKANNKEEIIAKAIAQQDAKLAQQHDEKEAKRMAMLDSIASHREAMRQEQEQKEKEDLQNAIELLNAKKEADRIFIEKQHLKAQKMKEDGRTLQDLYVNQMAEKRAKEQQIRKQQLDLETKNAELIAVEEIQFQQYAKKVIDTATEAKKNTYPLLKAARDGSGGGLGPIFGGVRPSYLVQDETGVQLPSYVGGESQDVKDLNETRDIQQSKKRLGFTW</sequence>
<dbReference type="Proteomes" id="UP001557470">
    <property type="component" value="Unassembled WGS sequence"/>
</dbReference>
<dbReference type="EMBL" id="JAGEUA010000010">
    <property type="protein sequence ID" value="KAL0963821.1"/>
    <property type="molecule type" value="Genomic_DNA"/>
</dbReference>
<evidence type="ECO:0000313" key="6">
    <source>
        <dbReference type="Proteomes" id="UP001557470"/>
    </source>
</evidence>
<evidence type="ECO:0000259" key="4">
    <source>
        <dbReference type="Pfam" id="PF13868"/>
    </source>
</evidence>
<organism evidence="5 6">
    <name type="scientific">Umbra pygmaea</name>
    <name type="common">Eastern mudminnow</name>
    <dbReference type="NCBI Taxonomy" id="75934"/>
    <lineage>
        <taxon>Eukaryota</taxon>
        <taxon>Metazoa</taxon>
        <taxon>Chordata</taxon>
        <taxon>Craniata</taxon>
        <taxon>Vertebrata</taxon>
        <taxon>Euteleostomi</taxon>
        <taxon>Actinopterygii</taxon>
        <taxon>Neopterygii</taxon>
        <taxon>Teleostei</taxon>
        <taxon>Protacanthopterygii</taxon>
        <taxon>Esociformes</taxon>
        <taxon>Umbridae</taxon>
        <taxon>Umbra</taxon>
    </lineage>
</organism>
<dbReference type="PANTHER" id="PTHR28663:SF1">
    <property type="entry name" value="CILIA- AND FLAGELLA- ASSOCIATED PROTEIN 210"/>
    <property type="match status" value="1"/>
</dbReference>
<dbReference type="InterPro" id="IPR043597">
    <property type="entry name" value="TPH_dom"/>
</dbReference>
<accession>A0ABD0WEJ4</accession>
<evidence type="ECO:0000256" key="2">
    <source>
        <dbReference type="SAM" id="Coils"/>
    </source>
</evidence>
<dbReference type="Pfam" id="PF13868">
    <property type="entry name" value="TPH"/>
    <property type="match status" value="1"/>
</dbReference>
<gene>
    <name evidence="5" type="ORF">UPYG_G00314070</name>
</gene>
<protein>
    <recommendedName>
        <fullName evidence="4">Trichohyalin-plectin-homology domain-containing protein</fullName>
    </recommendedName>
</protein>
<dbReference type="AlphaFoldDB" id="A0ABD0WEJ4"/>
<feature type="domain" description="Trichohyalin-plectin-homology" evidence="4">
    <location>
        <begin position="137"/>
        <end position="478"/>
    </location>
</feature>
<feature type="coiled-coil region" evidence="2">
    <location>
        <begin position="367"/>
        <end position="399"/>
    </location>
</feature>
<evidence type="ECO:0000256" key="3">
    <source>
        <dbReference type="SAM" id="MobiDB-lite"/>
    </source>
</evidence>
<keyword evidence="1 2" id="KW-0175">Coiled coil</keyword>
<dbReference type="PANTHER" id="PTHR28663">
    <property type="entry name" value="COILED-COIL DOMAIN-CONTAINING PROTEIN 173"/>
    <property type="match status" value="1"/>
</dbReference>
<dbReference type="InterPro" id="IPR039986">
    <property type="entry name" value="CFAP210"/>
</dbReference>
<evidence type="ECO:0000256" key="1">
    <source>
        <dbReference type="ARBA" id="ARBA00023054"/>
    </source>
</evidence>
<evidence type="ECO:0000313" key="5">
    <source>
        <dbReference type="EMBL" id="KAL0963821.1"/>
    </source>
</evidence>
<name>A0ABD0WEJ4_UMBPY</name>
<feature type="coiled-coil region" evidence="2">
    <location>
        <begin position="271"/>
        <end position="343"/>
    </location>
</feature>
<proteinExistence type="predicted"/>
<feature type="region of interest" description="Disordered" evidence="3">
    <location>
        <begin position="1"/>
        <end position="29"/>
    </location>
</feature>